<proteinExistence type="predicted"/>
<evidence type="ECO:0000313" key="1">
    <source>
        <dbReference type="EMBL" id="OGM89685.1"/>
    </source>
</evidence>
<gene>
    <name evidence="1" type="ORF">A2108_02715</name>
</gene>
<dbReference type="Proteomes" id="UP000178303">
    <property type="component" value="Unassembled WGS sequence"/>
</dbReference>
<comment type="caution">
    <text evidence="1">The sequence shown here is derived from an EMBL/GenBank/DDBJ whole genome shotgun (WGS) entry which is preliminary data.</text>
</comment>
<name>A0A1F8DPE0_9BACT</name>
<evidence type="ECO:0000313" key="2">
    <source>
        <dbReference type="Proteomes" id="UP000178303"/>
    </source>
</evidence>
<dbReference type="EMBL" id="MGIN01000015">
    <property type="protein sequence ID" value="OGM89685.1"/>
    <property type="molecule type" value="Genomic_DNA"/>
</dbReference>
<dbReference type="AlphaFoldDB" id="A0A1F8DPE0"/>
<reference evidence="1 2" key="1">
    <citation type="journal article" date="2016" name="Nat. Commun.">
        <title>Thousands of microbial genomes shed light on interconnected biogeochemical processes in an aquifer system.</title>
        <authorList>
            <person name="Anantharaman K."/>
            <person name="Brown C.T."/>
            <person name="Hug L.A."/>
            <person name="Sharon I."/>
            <person name="Castelle C.J."/>
            <person name="Probst A.J."/>
            <person name="Thomas B.C."/>
            <person name="Singh A."/>
            <person name="Wilkins M.J."/>
            <person name="Karaoz U."/>
            <person name="Brodie E.L."/>
            <person name="Williams K.H."/>
            <person name="Hubbard S.S."/>
            <person name="Banfield J.F."/>
        </authorList>
    </citation>
    <scope>NUCLEOTIDE SEQUENCE [LARGE SCALE GENOMIC DNA]</scope>
</reference>
<protein>
    <submittedName>
        <fullName evidence="1">Uncharacterized protein</fullName>
    </submittedName>
</protein>
<sequence length="552" mass="65429">MHAMDSETRNCQNCHKDFVIKSEDFDFYQKMGAPVPKNCFYCRLQKLLAFWPFAKFNKRKCDLSGEKIISIYPAGSQFPVYKSSHWYSDKWETPYMDYNFSKSFFDQLSELQKKCPIPHQFGTNNQDCDYSDDVWDSKNCYLCRSLASCENLSYSFRNVRCRDSYDLLYCYDSEQSYDCIYCFKVYNVHYAFDSRDSMDSYFLYDCRNVRNCFMCWNLRNKEYHILNQPYTKEEYFRKIEEFNLRSWTALQSLRNQFREHIKNDAIHKINFNVKTANSDGNYLTECKNCHEAYFLEESEDCSYYCRGLQNKNVYDSAGIYKGELVWNINQLADGYNLKSCNYCTNCRDSEYLNFCFNCENCFGCTGLRNKRYCVLNKQYSENEYSELVSQIKESMEEGGVYGEFFPYDMVYGGYNLSTAGILFPKTKEEVKDFRGAWEELEDSDLSGLNISDFVDSIDDFSGDITGAVFVCQESSRPYNIKKEEFEFYKKHQIPLPRNYPDVRTMKRVADLFYIVGRKTSCYFCGKEIICYYPESMGYKKIACEECYLKEVV</sequence>
<organism evidence="1 2">
    <name type="scientific">Candidatus Wolfebacteria bacterium GWA1_42_9</name>
    <dbReference type="NCBI Taxonomy" id="1802553"/>
    <lineage>
        <taxon>Bacteria</taxon>
        <taxon>Candidatus Wolfeibacteriota</taxon>
    </lineage>
</organism>
<accession>A0A1F8DPE0</accession>